<feature type="chain" id="PRO_5046868947" description="Lipoprotein" evidence="1">
    <location>
        <begin position="36"/>
        <end position="157"/>
    </location>
</feature>
<evidence type="ECO:0000313" key="2">
    <source>
        <dbReference type="EMBL" id="MEU8134824.1"/>
    </source>
</evidence>
<name>A0ABV3DIT6_9ACTN</name>
<protein>
    <recommendedName>
        <fullName evidence="4">Lipoprotein</fullName>
    </recommendedName>
</protein>
<accession>A0ABV3DIT6</accession>
<comment type="caution">
    <text evidence="2">The sequence shown here is derived from an EMBL/GenBank/DDBJ whole genome shotgun (WGS) entry which is preliminary data.</text>
</comment>
<proteinExistence type="predicted"/>
<evidence type="ECO:0000256" key="1">
    <source>
        <dbReference type="SAM" id="SignalP"/>
    </source>
</evidence>
<evidence type="ECO:0000313" key="3">
    <source>
        <dbReference type="Proteomes" id="UP001551482"/>
    </source>
</evidence>
<gene>
    <name evidence="2" type="ORF">AB0C36_15065</name>
</gene>
<dbReference type="EMBL" id="JBEZFP010000032">
    <property type="protein sequence ID" value="MEU8134824.1"/>
    <property type="molecule type" value="Genomic_DNA"/>
</dbReference>
<reference evidence="2 3" key="1">
    <citation type="submission" date="2024-06" db="EMBL/GenBank/DDBJ databases">
        <title>The Natural Products Discovery Center: Release of the First 8490 Sequenced Strains for Exploring Actinobacteria Biosynthetic Diversity.</title>
        <authorList>
            <person name="Kalkreuter E."/>
            <person name="Kautsar S.A."/>
            <person name="Yang D."/>
            <person name="Bader C.D."/>
            <person name="Teijaro C.N."/>
            <person name="Fluegel L."/>
            <person name="Davis C.M."/>
            <person name="Simpson J.R."/>
            <person name="Lauterbach L."/>
            <person name="Steele A.D."/>
            <person name="Gui C."/>
            <person name="Meng S."/>
            <person name="Li G."/>
            <person name="Viehrig K."/>
            <person name="Ye F."/>
            <person name="Su P."/>
            <person name="Kiefer A.F."/>
            <person name="Nichols A."/>
            <person name="Cepeda A.J."/>
            <person name="Yan W."/>
            <person name="Fan B."/>
            <person name="Jiang Y."/>
            <person name="Adhikari A."/>
            <person name="Zheng C.-J."/>
            <person name="Schuster L."/>
            <person name="Cowan T.M."/>
            <person name="Smanski M.J."/>
            <person name="Chevrette M.G."/>
            <person name="De Carvalho L.P.S."/>
            <person name="Shen B."/>
        </authorList>
    </citation>
    <scope>NUCLEOTIDE SEQUENCE [LARGE SCALE GENOMIC DNA]</scope>
    <source>
        <strain evidence="2 3">NPDC048946</strain>
    </source>
</reference>
<sequence length="157" mass="16600">MTGLIQLRTRRGRWGTSVGALSVAAVLALGTTACGEDSNPDDVRDAVSSVESALNRAGDEFDDFKNGVDAKNQVQVGQTVKDADGRFSVPVTVANTGDKEADFLIQIEFRDASGDMVDTIVMNIDNVAPGQQGDGTARSHVKPAENVTAQVSRALRH</sequence>
<organism evidence="2 3">
    <name type="scientific">Streptodolium elevatio</name>
    <dbReference type="NCBI Taxonomy" id="3157996"/>
    <lineage>
        <taxon>Bacteria</taxon>
        <taxon>Bacillati</taxon>
        <taxon>Actinomycetota</taxon>
        <taxon>Actinomycetes</taxon>
        <taxon>Kitasatosporales</taxon>
        <taxon>Streptomycetaceae</taxon>
        <taxon>Streptodolium</taxon>
    </lineage>
</organism>
<keyword evidence="1" id="KW-0732">Signal</keyword>
<feature type="signal peptide" evidence="1">
    <location>
        <begin position="1"/>
        <end position="35"/>
    </location>
</feature>
<dbReference type="Proteomes" id="UP001551482">
    <property type="component" value="Unassembled WGS sequence"/>
</dbReference>
<keyword evidence="3" id="KW-1185">Reference proteome</keyword>
<evidence type="ECO:0008006" key="4">
    <source>
        <dbReference type="Google" id="ProtNLM"/>
    </source>
</evidence>
<dbReference type="RefSeq" id="WP_358353799.1">
    <property type="nucleotide sequence ID" value="NZ_JBEZFP010000032.1"/>
</dbReference>